<dbReference type="GO" id="GO:0009505">
    <property type="term" value="C:plant-type cell wall"/>
    <property type="evidence" value="ECO:0007669"/>
    <property type="project" value="TreeGrafter"/>
</dbReference>
<dbReference type="CDD" id="cd14792">
    <property type="entry name" value="GH27"/>
    <property type="match status" value="1"/>
</dbReference>
<evidence type="ECO:0000313" key="10">
    <source>
        <dbReference type="EMBL" id="URD98679.1"/>
    </source>
</evidence>
<evidence type="ECO:0000256" key="2">
    <source>
        <dbReference type="ARBA" id="ARBA00009743"/>
    </source>
</evidence>
<dbReference type="Proteomes" id="UP001055439">
    <property type="component" value="Chromosome 4"/>
</dbReference>
<dbReference type="SUPFAM" id="SSF52540">
    <property type="entry name" value="P-loop containing nucleoside triphosphate hydrolases"/>
    <property type="match status" value="1"/>
</dbReference>
<dbReference type="Pfam" id="PF00685">
    <property type="entry name" value="Sulfotransfer_1"/>
    <property type="match status" value="1"/>
</dbReference>
<evidence type="ECO:0000259" key="9">
    <source>
        <dbReference type="Pfam" id="PF17801"/>
    </source>
</evidence>
<evidence type="ECO:0000259" key="8">
    <source>
        <dbReference type="Pfam" id="PF00685"/>
    </source>
</evidence>
<dbReference type="Pfam" id="PF17801">
    <property type="entry name" value="Melibiase_C"/>
    <property type="match status" value="1"/>
</dbReference>
<dbReference type="AlphaFoldDB" id="A0A9E7FMP9"/>
<dbReference type="InterPro" id="IPR000863">
    <property type="entry name" value="Sulfotransferase_dom"/>
</dbReference>
<evidence type="ECO:0000256" key="4">
    <source>
        <dbReference type="ARBA" id="ARBA00022729"/>
    </source>
</evidence>
<evidence type="ECO:0000256" key="5">
    <source>
        <dbReference type="ARBA" id="ARBA00022801"/>
    </source>
</evidence>
<dbReference type="GO" id="GO:0008146">
    <property type="term" value="F:sulfotransferase activity"/>
    <property type="evidence" value="ECO:0007669"/>
    <property type="project" value="InterPro"/>
</dbReference>
<dbReference type="InterPro" id="IPR017853">
    <property type="entry name" value="GH"/>
</dbReference>
<evidence type="ECO:0000313" key="11">
    <source>
        <dbReference type="Proteomes" id="UP001055439"/>
    </source>
</evidence>
<feature type="domain" description="Sulfotransferase" evidence="8">
    <location>
        <begin position="586"/>
        <end position="848"/>
    </location>
</feature>
<reference evidence="10" key="1">
    <citation type="submission" date="2022-05" db="EMBL/GenBank/DDBJ databases">
        <title>The Musa troglodytarum L. genome provides insights into the mechanism of non-climacteric behaviour and enrichment of carotenoids.</title>
        <authorList>
            <person name="Wang J."/>
        </authorList>
    </citation>
    <scope>NUCLEOTIDE SEQUENCE</scope>
    <source>
        <tissue evidence="10">Leaf</tissue>
    </source>
</reference>
<comment type="catalytic activity">
    <reaction evidence="1 7">
        <text>Hydrolysis of terminal, non-reducing alpha-D-galactose residues in alpha-D-galactosides, including galactose oligosaccharides, galactomannans and galactolipids.</text>
        <dbReference type="EC" id="3.2.1.22"/>
    </reaction>
</comment>
<evidence type="ECO:0000256" key="6">
    <source>
        <dbReference type="ARBA" id="ARBA00023295"/>
    </source>
</evidence>
<organism evidence="10 11">
    <name type="scientific">Musa troglodytarum</name>
    <name type="common">fe'i banana</name>
    <dbReference type="NCBI Taxonomy" id="320322"/>
    <lineage>
        <taxon>Eukaryota</taxon>
        <taxon>Viridiplantae</taxon>
        <taxon>Streptophyta</taxon>
        <taxon>Embryophyta</taxon>
        <taxon>Tracheophyta</taxon>
        <taxon>Spermatophyta</taxon>
        <taxon>Magnoliopsida</taxon>
        <taxon>Liliopsida</taxon>
        <taxon>Zingiberales</taxon>
        <taxon>Musaceae</taxon>
        <taxon>Musa</taxon>
    </lineage>
</organism>
<dbReference type="SUPFAM" id="SSF51011">
    <property type="entry name" value="Glycosyl hydrolase domain"/>
    <property type="match status" value="1"/>
</dbReference>
<keyword evidence="4" id="KW-0732">Signal</keyword>
<sequence>MRPCRMKVFDVWSEECHGAGGSVQASNGVTRRGVYLKIGSARGTGAGVSGFHSSPFPLSLPLRTNTYRFWINTIYNWVCGFGWEMRMARVGGEATMTSLLLLLLLLPTAATGGRVTKGWEAAVETRRSALDNGLGTTPPMGWNSWNHFHCDINEQLIRETADALVSTGLAELGYHYVNIDDCWGENYRDSQGNLVAKQSTFSSGINSLADYVHGKGLKLGIYSDAGTQTCSKTMPGSLGYEDQDAQTFASWGVDYLKYDNCNNPGTSPRERYSKMSSALQNSGRDIFFSLCEWGVDDPATWASSIGNSWRTTGDIFDSWDSMTSRADENDKWASYAKPGRWNDPDMLEVGNGGMTTEEYRSHFSIWALAKAPLLIGCDVRCISEDALEILSNSEVIAVNQDSLGVQGKKVVWGGGAEVWAGPLDGGRVAVVLWNRGSSPATITAEWSDIGLSSSTVVNAPFGYCVRSRGADCYGGFSRLQDVRPDAAVGRSAFTEHGERVIADPKRVLNTLMQCFFYMGSKMIEEEEKEEEEVHRRTYQHFTQLVSALPSVEAGIINPIHCYNGWYGFPMAIIGTMVAQKYFKARPSDVLVASIPKSGTTWMKALVFSTIRRGSGVDYRHALETCNPHECIPFLELQIYTNNRVPDLSKLPPPRLFSTHIPFHSLPASVVDSGCRVVYVGRNPKDHFISLWHFNNRFRTKANLEPWPLEKAFDNFCKGISFFGPFWDHVLGYWKAHLERPKKILFLKYEELLQDAVGQLKRLAEFLGCPFSEDEEKEGVIDGIVRLCAMESLSNLKVNRSGTTDFGHRTADNSIFFRRGVVGDWLNHLTPEMADRLQKMTEEKFAGSGLIRFCFFISSKTTHFFIVLLHAAI</sequence>
<dbReference type="PANTHER" id="PTHR11452:SF33">
    <property type="entry name" value="ALPHA-GALACTOSIDASE 2"/>
    <property type="match status" value="1"/>
</dbReference>
<dbReference type="PANTHER" id="PTHR11452">
    <property type="entry name" value="ALPHA-GALACTOSIDASE/ALPHA-N-ACETYLGALACTOSAMINIDASE"/>
    <property type="match status" value="1"/>
</dbReference>
<dbReference type="PROSITE" id="PS00512">
    <property type="entry name" value="ALPHA_GALACTOSIDASE"/>
    <property type="match status" value="1"/>
</dbReference>
<protein>
    <recommendedName>
        <fullName evidence="3 7">Alpha-galactosidase</fullName>
        <ecNumber evidence="3 7">3.2.1.22</ecNumber>
    </recommendedName>
    <alternativeName>
        <fullName evidence="7">Melibiase</fullName>
    </alternativeName>
</protein>
<dbReference type="FunFam" id="3.20.20.70:FF:000093">
    <property type="entry name" value="Alpha-galactosidase"/>
    <property type="match status" value="1"/>
</dbReference>
<dbReference type="PRINTS" id="PR00740">
    <property type="entry name" value="GLHYDRLASE27"/>
</dbReference>
<dbReference type="GO" id="GO:0005975">
    <property type="term" value="P:carbohydrate metabolic process"/>
    <property type="evidence" value="ECO:0007669"/>
    <property type="project" value="InterPro"/>
</dbReference>
<evidence type="ECO:0000256" key="3">
    <source>
        <dbReference type="ARBA" id="ARBA00012755"/>
    </source>
</evidence>
<keyword evidence="7" id="KW-1015">Disulfide bond</keyword>
<evidence type="ECO:0000256" key="1">
    <source>
        <dbReference type="ARBA" id="ARBA00001255"/>
    </source>
</evidence>
<dbReference type="InterPro" id="IPR013780">
    <property type="entry name" value="Glyco_hydro_b"/>
</dbReference>
<comment type="similarity">
    <text evidence="2 7">Belongs to the glycosyl hydrolase 27 family.</text>
</comment>
<dbReference type="SUPFAM" id="SSF51445">
    <property type="entry name" value="(Trans)glycosidases"/>
    <property type="match status" value="1"/>
</dbReference>
<name>A0A9E7FMP9_9LILI</name>
<dbReference type="InterPro" id="IPR027417">
    <property type="entry name" value="P-loop_NTPase"/>
</dbReference>
<dbReference type="GO" id="GO:0004557">
    <property type="term" value="F:alpha-galactosidase activity"/>
    <property type="evidence" value="ECO:0007669"/>
    <property type="project" value="UniProtKB-EC"/>
</dbReference>
<dbReference type="InterPro" id="IPR002241">
    <property type="entry name" value="Glyco_hydro_27"/>
</dbReference>
<dbReference type="EC" id="3.2.1.22" evidence="3 7"/>
<keyword evidence="5 7" id="KW-0378">Hydrolase</keyword>
<dbReference type="Pfam" id="PF16499">
    <property type="entry name" value="Melibiase_2"/>
    <property type="match status" value="1"/>
</dbReference>
<evidence type="ECO:0000256" key="7">
    <source>
        <dbReference type="RuleBase" id="RU361168"/>
    </source>
</evidence>
<dbReference type="Gene3D" id="3.20.20.70">
    <property type="entry name" value="Aldolase class I"/>
    <property type="match status" value="1"/>
</dbReference>
<keyword evidence="6 7" id="KW-0326">Glycosidase</keyword>
<dbReference type="InterPro" id="IPR000111">
    <property type="entry name" value="Glyco_hydro_27/36_CS"/>
</dbReference>
<dbReference type="EMBL" id="CP097506">
    <property type="protein sequence ID" value="URD98679.1"/>
    <property type="molecule type" value="Genomic_DNA"/>
</dbReference>
<dbReference type="OrthoDB" id="205623at2759"/>
<proteinExistence type="inferred from homology"/>
<keyword evidence="11" id="KW-1185">Reference proteome</keyword>
<dbReference type="Gene3D" id="2.60.40.1180">
    <property type="entry name" value="Golgi alpha-mannosidase II"/>
    <property type="match status" value="1"/>
</dbReference>
<dbReference type="InterPro" id="IPR013785">
    <property type="entry name" value="Aldolase_TIM"/>
</dbReference>
<feature type="domain" description="Alpha galactosidase C-terminal" evidence="9">
    <location>
        <begin position="414"/>
        <end position="454"/>
    </location>
</feature>
<accession>A0A9E7FMP9</accession>
<gene>
    <name evidence="10" type="ORF">MUK42_30764</name>
</gene>
<dbReference type="InterPro" id="IPR041233">
    <property type="entry name" value="Melibiase_C"/>
</dbReference>
<dbReference type="Gene3D" id="3.40.50.300">
    <property type="entry name" value="P-loop containing nucleotide triphosphate hydrolases"/>
    <property type="match status" value="1"/>
</dbReference>